<name>A0AAD8RZW3_LOLMU</name>
<evidence type="ECO:0000313" key="2">
    <source>
        <dbReference type="EMBL" id="KAK1642338.1"/>
    </source>
</evidence>
<organism evidence="2 3">
    <name type="scientific">Lolium multiflorum</name>
    <name type="common">Italian ryegrass</name>
    <name type="synonym">Lolium perenne subsp. multiflorum</name>
    <dbReference type="NCBI Taxonomy" id="4521"/>
    <lineage>
        <taxon>Eukaryota</taxon>
        <taxon>Viridiplantae</taxon>
        <taxon>Streptophyta</taxon>
        <taxon>Embryophyta</taxon>
        <taxon>Tracheophyta</taxon>
        <taxon>Spermatophyta</taxon>
        <taxon>Magnoliopsida</taxon>
        <taxon>Liliopsida</taxon>
        <taxon>Poales</taxon>
        <taxon>Poaceae</taxon>
        <taxon>BOP clade</taxon>
        <taxon>Pooideae</taxon>
        <taxon>Poodae</taxon>
        <taxon>Poeae</taxon>
        <taxon>Poeae Chloroplast Group 2 (Poeae type)</taxon>
        <taxon>Loliodinae</taxon>
        <taxon>Loliinae</taxon>
        <taxon>Lolium</taxon>
    </lineage>
</organism>
<proteinExistence type="predicted"/>
<comment type="caution">
    <text evidence="2">The sequence shown here is derived from an EMBL/GenBank/DDBJ whole genome shotgun (WGS) entry which is preliminary data.</text>
</comment>
<accession>A0AAD8RZW3</accession>
<dbReference type="EMBL" id="JAUUTY010000004">
    <property type="protein sequence ID" value="KAK1642338.1"/>
    <property type="molecule type" value="Genomic_DNA"/>
</dbReference>
<evidence type="ECO:0000313" key="3">
    <source>
        <dbReference type="Proteomes" id="UP001231189"/>
    </source>
</evidence>
<dbReference type="Proteomes" id="UP001231189">
    <property type="component" value="Unassembled WGS sequence"/>
</dbReference>
<gene>
    <name evidence="2" type="ORF">QYE76_060143</name>
</gene>
<feature type="region of interest" description="Disordered" evidence="1">
    <location>
        <begin position="145"/>
        <end position="168"/>
    </location>
</feature>
<sequence>MEDKMEKMMKMFEASEQRMASEMQSLKTVFQEFKPEILSIKGVVDTMGPEMAEIKANLEQWKPEMESKVGDLGAAVKDLRRQVDQIARGVGLSALGPPPVAAPPPTGFSLPGALPDEAHSGPSGHRVINIPRGEGSKELALSFPSPVAGQHASPDLLSPDMNSNGDSLTHLLGGKQVFKKRGMLRTLRQDLADANAAKHWKST</sequence>
<reference evidence="2" key="1">
    <citation type="submission" date="2023-07" db="EMBL/GenBank/DDBJ databases">
        <title>A chromosome-level genome assembly of Lolium multiflorum.</title>
        <authorList>
            <person name="Chen Y."/>
            <person name="Copetti D."/>
            <person name="Kolliker R."/>
            <person name="Studer B."/>
        </authorList>
    </citation>
    <scope>NUCLEOTIDE SEQUENCE</scope>
    <source>
        <strain evidence="2">02402/16</strain>
        <tissue evidence="2">Leaf</tissue>
    </source>
</reference>
<keyword evidence="3" id="KW-1185">Reference proteome</keyword>
<dbReference type="AlphaFoldDB" id="A0AAD8RZW3"/>
<evidence type="ECO:0000256" key="1">
    <source>
        <dbReference type="SAM" id="MobiDB-lite"/>
    </source>
</evidence>
<protein>
    <submittedName>
        <fullName evidence="2">Uncharacterized protein</fullName>
    </submittedName>
</protein>